<comment type="caution">
    <text evidence="2">The sequence shown here is derived from an EMBL/GenBank/DDBJ whole genome shotgun (WGS) entry which is preliminary data.</text>
</comment>
<dbReference type="OrthoDB" id="2997776at2759"/>
<evidence type="ECO:0008006" key="4">
    <source>
        <dbReference type="Google" id="ProtNLM"/>
    </source>
</evidence>
<keyword evidence="1" id="KW-0732">Signal</keyword>
<evidence type="ECO:0000313" key="2">
    <source>
        <dbReference type="EMBL" id="ORY02735.1"/>
    </source>
</evidence>
<organism evidence="2 3">
    <name type="scientific">Clohesyomyces aquaticus</name>
    <dbReference type="NCBI Taxonomy" id="1231657"/>
    <lineage>
        <taxon>Eukaryota</taxon>
        <taxon>Fungi</taxon>
        <taxon>Dikarya</taxon>
        <taxon>Ascomycota</taxon>
        <taxon>Pezizomycotina</taxon>
        <taxon>Dothideomycetes</taxon>
        <taxon>Pleosporomycetidae</taxon>
        <taxon>Pleosporales</taxon>
        <taxon>Lindgomycetaceae</taxon>
        <taxon>Clohesyomyces</taxon>
    </lineage>
</organism>
<proteinExistence type="predicted"/>
<gene>
    <name evidence="2" type="ORF">BCR34DRAFT_573961</name>
</gene>
<reference evidence="2 3" key="1">
    <citation type="submission" date="2016-07" db="EMBL/GenBank/DDBJ databases">
        <title>Pervasive Adenine N6-methylation of Active Genes in Fungi.</title>
        <authorList>
            <consortium name="DOE Joint Genome Institute"/>
            <person name="Mondo S.J."/>
            <person name="Dannebaum R.O."/>
            <person name="Kuo R.C."/>
            <person name="Labutti K."/>
            <person name="Haridas S."/>
            <person name="Kuo A."/>
            <person name="Salamov A."/>
            <person name="Ahrendt S.R."/>
            <person name="Lipzen A."/>
            <person name="Sullivan W."/>
            <person name="Andreopoulos W.B."/>
            <person name="Clum A."/>
            <person name="Lindquist E."/>
            <person name="Daum C."/>
            <person name="Ramamoorthy G.K."/>
            <person name="Gryganskyi A."/>
            <person name="Culley D."/>
            <person name="Magnuson J.K."/>
            <person name="James T.Y."/>
            <person name="O'Malley M.A."/>
            <person name="Stajich J.E."/>
            <person name="Spatafora J.W."/>
            <person name="Visel A."/>
            <person name="Grigoriev I.V."/>
        </authorList>
    </citation>
    <scope>NUCLEOTIDE SEQUENCE [LARGE SCALE GENOMIC DNA]</scope>
    <source>
        <strain evidence="2 3">CBS 115471</strain>
    </source>
</reference>
<protein>
    <recommendedName>
        <fullName evidence="4">F-box domain-containing protein</fullName>
    </recommendedName>
</protein>
<sequence length="354" mass="41473">MGPAALPLEVWLLVFAHIEDANLLWSTCRGVSRFLRDCVDDFFRRGILRNNTLIDLHYSDFHTRIGPGNGYVHIPMVFDRVADDGRLAVFSQRAYQPIRRIECCHIRGSVRGWVPFVERHCLEMRQAPPIVLGKSPPSQQPPLWETEHARLRNRLTGDAKKAYLLDLRNYTSIGRGDRAPYYIKIFNVVNDTELVGLVVDCQAREVSFDWRKTCAAFFREQEFGTRARNHSYKVERGNRWYLPPLVFSSFDIRDSDRVRARRKRLAPWLAENKQRMSPEIRTWTEQLVSIEKERLRAVLDMKNLQPVPEDAGEDDEVVPERLAEDHLDLLFWPWSDDDHFFVKKPWKPKGCVMQ</sequence>
<dbReference type="EMBL" id="MCFA01000154">
    <property type="protein sequence ID" value="ORY02735.1"/>
    <property type="molecule type" value="Genomic_DNA"/>
</dbReference>
<name>A0A1Y1YYT4_9PLEO</name>
<feature type="signal peptide" evidence="1">
    <location>
        <begin position="1"/>
        <end position="21"/>
    </location>
</feature>
<accession>A0A1Y1YYT4</accession>
<keyword evidence="3" id="KW-1185">Reference proteome</keyword>
<dbReference type="AlphaFoldDB" id="A0A1Y1YYT4"/>
<dbReference type="Proteomes" id="UP000193144">
    <property type="component" value="Unassembled WGS sequence"/>
</dbReference>
<evidence type="ECO:0000256" key="1">
    <source>
        <dbReference type="SAM" id="SignalP"/>
    </source>
</evidence>
<evidence type="ECO:0000313" key="3">
    <source>
        <dbReference type="Proteomes" id="UP000193144"/>
    </source>
</evidence>
<feature type="chain" id="PRO_5012078844" description="F-box domain-containing protein" evidence="1">
    <location>
        <begin position="22"/>
        <end position="354"/>
    </location>
</feature>